<feature type="transmembrane region" description="Helical" evidence="2">
    <location>
        <begin position="107"/>
        <end position="130"/>
    </location>
</feature>
<feature type="region of interest" description="Disordered" evidence="1">
    <location>
        <begin position="1"/>
        <end position="28"/>
    </location>
</feature>
<dbReference type="RefSeq" id="WP_062975976.1">
    <property type="nucleotide sequence ID" value="NZ_JAAXOS010000022.1"/>
</dbReference>
<evidence type="ECO:0000313" key="3">
    <source>
        <dbReference type="EMBL" id="NKY30892.1"/>
    </source>
</evidence>
<keyword evidence="2" id="KW-0812">Transmembrane</keyword>
<gene>
    <name evidence="3" type="ORF">HGB38_32490</name>
</gene>
<proteinExistence type="predicted"/>
<dbReference type="AlphaFoldDB" id="A0A7X6R6Z0"/>
<feature type="transmembrane region" description="Helical" evidence="2">
    <location>
        <begin position="80"/>
        <end position="101"/>
    </location>
</feature>
<keyword evidence="2" id="KW-0472">Membrane</keyword>
<name>A0A7X6R6Z0_9NOCA</name>
<keyword evidence="4" id="KW-1185">Reference proteome</keyword>
<evidence type="ECO:0000256" key="1">
    <source>
        <dbReference type="SAM" id="MobiDB-lite"/>
    </source>
</evidence>
<dbReference type="Proteomes" id="UP000540698">
    <property type="component" value="Unassembled WGS sequence"/>
</dbReference>
<sequence>MHGYLNQVSQGTTPSGYPTREPETHAVAPPRPADLVVSALLWFLPATLAAMSTILAPWFLMAGGICASKPECRVDTSAGVWIMVGGGIVGFAVGVLLSSMAARQGRALFPGALVGAVLVVLAWFAASFLMG</sequence>
<evidence type="ECO:0000313" key="4">
    <source>
        <dbReference type="Proteomes" id="UP000540698"/>
    </source>
</evidence>
<organism evidence="3 4">
    <name type="scientific">Nocardia gamkensis</name>
    <dbReference type="NCBI Taxonomy" id="352869"/>
    <lineage>
        <taxon>Bacteria</taxon>
        <taxon>Bacillati</taxon>
        <taxon>Actinomycetota</taxon>
        <taxon>Actinomycetes</taxon>
        <taxon>Mycobacteriales</taxon>
        <taxon>Nocardiaceae</taxon>
        <taxon>Nocardia</taxon>
    </lineage>
</organism>
<comment type="caution">
    <text evidence="3">The sequence shown here is derived from an EMBL/GenBank/DDBJ whole genome shotgun (WGS) entry which is preliminary data.</text>
</comment>
<evidence type="ECO:0000256" key="2">
    <source>
        <dbReference type="SAM" id="Phobius"/>
    </source>
</evidence>
<reference evidence="3 4" key="1">
    <citation type="submission" date="2020-04" db="EMBL/GenBank/DDBJ databases">
        <title>MicrobeNet Type strains.</title>
        <authorList>
            <person name="Nicholson A.C."/>
        </authorList>
    </citation>
    <scope>NUCLEOTIDE SEQUENCE [LARGE SCALE GENOMIC DNA]</scope>
    <source>
        <strain evidence="3 4">DSM 44956</strain>
    </source>
</reference>
<feature type="transmembrane region" description="Helical" evidence="2">
    <location>
        <begin position="39"/>
        <end position="60"/>
    </location>
</feature>
<keyword evidence="2" id="KW-1133">Transmembrane helix</keyword>
<dbReference type="EMBL" id="JAAXOS010000022">
    <property type="protein sequence ID" value="NKY30892.1"/>
    <property type="molecule type" value="Genomic_DNA"/>
</dbReference>
<accession>A0A7X6R6Z0</accession>
<protein>
    <submittedName>
        <fullName evidence="3">Uncharacterized protein</fullName>
    </submittedName>
</protein>
<feature type="compositionally biased region" description="Polar residues" evidence="1">
    <location>
        <begin position="1"/>
        <end position="16"/>
    </location>
</feature>